<dbReference type="Proteomes" id="UP000287651">
    <property type="component" value="Unassembled WGS sequence"/>
</dbReference>
<accession>A0A426YSQ9</accession>
<dbReference type="AlphaFoldDB" id="A0A426YSQ9"/>
<gene>
    <name evidence="1" type="ORF">B296_00048939</name>
</gene>
<sequence length="181" mass="20789">MSQRTQMPYVIHGSKNFLKRKSTRILRESTASFPSSRDSKNSYLLESIIKRNEKIGRAACCLSSERRNLIALRALIKRNRVVSKQSKGKRSRNYEFISGASDEIDHVPYAMAMREATAIVRRLALELLHDETLEPLHVLVTGERHPQEIRRHLRLLARRRGEGNRPEGFAALLELAAEEMI</sequence>
<evidence type="ECO:0000313" key="1">
    <source>
        <dbReference type="EMBL" id="RRT54758.1"/>
    </source>
</evidence>
<comment type="caution">
    <text evidence="1">The sequence shown here is derived from an EMBL/GenBank/DDBJ whole genome shotgun (WGS) entry which is preliminary data.</text>
</comment>
<evidence type="ECO:0000313" key="2">
    <source>
        <dbReference type="Proteomes" id="UP000287651"/>
    </source>
</evidence>
<dbReference type="EMBL" id="AMZH03010435">
    <property type="protein sequence ID" value="RRT54758.1"/>
    <property type="molecule type" value="Genomic_DNA"/>
</dbReference>
<organism evidence="1 2">
    <name type="scientific">Ensete ventricosum</name>
    <name type="common">Abyssinian banana</name>
    <name type="synonym">Musa ensete</name>
    <dbReference type="NCBI Taxonomy" id="4639"/>
    <lineage>
        <taxon>Eukaryota</taxon>
        <taxon>Viridiplantae</taxon>
        <taxon>Streptophyta</taxon>
        <taxon>Embryophyta</taxon>
        <taxon>Tracheophyta</taxon>
        <taxon>Spermatophyta</taxon>
        <taxon>Magnoliopsida</taxon>
        <taxon>Liliopsida</taxon>
        <taxon>Zingiberales</taxon>
        <taxon>Musaceae</taxon>
        <taxon>Ensete</taxon>
    </lineage>
</organism>
<protein>
    <submittedName>
        <fullName evidence="1">Uncharacterized protein</fullName>
    </submittedName>
</protein>
<reference evidence="1 2" key="1">
    <citation type="journal article" date="2014" name="Agronomy (Basel)">
        <title>A Draft Genome Sequence for Ensete ventricosum, the Drought-Tolerant Tree Against Hunger.</title>
        <authorList>
            <person name="Harrison J."/>
            <person name="Moore K.A."/>
            <person name="Paszkiewicz K."/>
            <person name="Jones T."/>
            <person name="Grant M."/>
            <person name="Ambacheew D."/>
            <person name="Muzemil S."/>
            <person name="Studholme D.J."/>
        </authorList>
    </citation>
    <scope>NUCLEOTIDE SEQUENCE [LARGE SCALE GENOMIC DNA]</scope>
</reference>
<proteinExistence type="predicted"/>
<name>A0A426YSQ9_ENSVE</name>